<dbReference type="Gene3D" id="3.30.450.180">
    <property type="match status" value="1"/>
</dbReference>
<protein>
    <recommendedName>
        <fullName evidence="1">MmyB-like transcription regulator ligand binding domain-containing protein</fullName>
    </recommendedName>
</protein>
<dbReference type="InterPro" id="IPR041413">
    <property type="entry name" value="MLTR_LBD"/>
</dbReference>
<comment type="caution">
    <text evidence="2">The sequence shown here is derived from an EMBL/GenBank/DDBJ whole genome shotgun (WGS) entry which is preliminary data.</text>
</comment>
<dbReference type="PANTHER" id="PTHR35010">
    <property type="entry name" value="BLL4672 PROTEIN-RELATED"/>
    <property type="match status" value="1"/>
</dbReference>
<keyword evidence="3" id="KW-1185">Reference proteome</keyword>
<dbReference type="PANTHER" id="PTHR35010:SF2">
    <property type="entry name" value="BLL4672 PROTEIN"/>
    <property type="match status" value="1"/>
</dbReference>
<sequence length="150" mass="16290">MRPAPTPRVRPGSLRVLDPTAHDILAAWEAAARSTTAAPSLYAGRHPHDARLAELIGELCVRDEGFRQRWADRDVLEHTHGTKFYRHPLVGELTFEYESLTLPDDAGQALCLYTAQPDSPSDHALCLLAGGSAPAHRAEDRACSSSPSSP</sequence>
<accession>A0A3R8QAZ9</accession>
<organism evidence="2 3">
    <name type="scientific">Streptomyces griseofuscus</name>
    <dbReference type="NCBI Taxonomy" id="146922"/>
    <lineage>
        <taxon>Bacteria</taxon>
        <taxon>Bacillati</taxon>
        <taxon>Actinomycetota</taxon>
        <taxon>Actinomycetes</taxon>
        <taxon>Kitasatosporales</taxon>
        <taxon>Streptomycetaceae</taxon>
        <taxon>Streptomyces</taxon>
    </lineage>
</organism>
<dbReference type="AlphaFoldDB" id="A0A3R8QAZ9"/>
<dbReference type="RefSeq" id="WP_172624785.1">
    <property type="nucleotide sequence ID" value="NZ_PDES01000019.1"/>
</dbReference>
<evidence type="ECO:0000259" key="1">
    <source>
        <dbReference type="Pfam" id="PF17765"/>
    </source>
</evidence>
<gene>
    <name evidence="2" type="ORF">CQW44_35165</name>
</gene>
<proteinExistence type="predicted"/>
<name>A0A3R8QAZ9_9ACTN</name>
<dbReference type="EMBL" id="PDES01000019">
    <property type="protein sequence ID" value="RRQ79193.1"/>
    <property type="molecule type" value="Genomic_DNA"/>
</dbReference>
<feature type="domain" description="MmyB-like transcription regulator ligand binding" evidence="1">
    <location>
        <begin position="16"/>
        <end position="128"/>
    </location>
</feature>
<dbReference type="Pfam" id="PF17765">
    <property type="entry name" value="MLTR_LBD"/>
    <property type="match status" value="1"/>
</dbReference>
<evidence type="ECO:0000313" key="2">
    <source>
        <dbReference type="EMBL" id="RRQ79193.1"/>
    </source>
</evidence>
<evidence type="ECO:0000313" key="3">
    <source>
        <dbReference type="Proteomes" id="UP000276379"/>
    </source>
</evidence>
<dbReference type="Proteomes" id="UP000276379">
    <property type="component" value="Unassembled WGS sequence"/>
</dbReference>
<reference evidence="2 3" key="1">
    <citation type="submission" date="2017-10" db="EMBL/GenBank/DDBJ databases">
        <title>Draft genome of actinobacteria isolated from guarana (Paullinia cupana (Mart.) Ducke.</title>
        <authorList>
            <person name="Siqueira K.A."/>
            <person name="Liotti R.G."/>
            <person name="Mendes T.A."/>
            <person name="Soares M.A."/>
        </authorList>
    </citation>
    <scope>NUCLEOTIDE SEQUENCE [LARGE SCALE GENOMIC DNA]</scope>
    <source>
        <strain evidence="2 3">199</strain>
    </source>
</reference>